<organism evidence="2 3">
    <name type="scientific">Tanacetum coccineum</name>
    <dbReference type="NCBI Taxonomy" id="301880"/>
    <lineage>
        <taxon>Eukaryota</taxon>
        <taxon>Viridiplantae</taxon>
        <taxon>Streptophyta</taxon>
        <taxon>Embryophyta</taxon>
        <taxon>Tracheophyta</taxon>
        <taxon>Spermatophyta</taxon>
        <taxon>Magnoliopsida</taxon>
        <taxon>eudicotyledons</taxon>
        <taxon>Gunneridae</taxon>
        <taxon>Pentapetalae</taxon>
        <taxon>asterids</taxon>
        <taxon>campanulids</taxon>
        <taxon>Asterales</taxon>
        <taxon>Asteraceae</taxon>
        <taxon>Asteroideae</taxon>
        <taxon>Anthemideae</taxon>
        <taxon>Anthemidinae</taxon>
        <taxon>Tanacetum</taxon>
    </lineage>
</organism>
<feature type="compositionally biased region" description="Basic and acidic residues" evidence="1">
    <location>
        <begin position="62"/>
        <end position="82"/>
    </location>
</feature>
<keyword evidence="3" id="KW-1185">Reference proteome</keyword>
<feature type="compositionally biased region" description="Polar residues" evidence="1">
    <location>
        <begin position="132"/>
        <end position="143"/>
    </location>
</feature>
<evidence type="ECO:0008006" key="4">
    <source>
        <dbReference type="Google" id="ProtNLM"/>
    </source>
</evidence>
<feature type="region of interest" description="Disordered" evidence="1">
    <location>
        <begin position="132"/>
        <end position="244"/>
    </location>
</feature>
<reference evidence="2" key="2">
    <citation type="submission" date="2022-01" db="EMBL/GenBank/DDBJ databases">
        <authorList>
            <person name="Yamashiro T."/>
            <person name="Shiraishi A."/>
            <person name="Satake H."/>
            <person name="Nakayama K."/>
        </authorList>
    </citation>
    <scope>NUCLEOTIDE SEQUENCE</scope>
</reference>
<dbReference type="PANTHER" id="PTHR33223">
    <property type="entry name" value="CCHC-TYPE DOMAIN-CONTAINING PROTEIN"/>
    <property type="match status" value="1"/>
</dbReference>
<accession>A0ABQ5FYX5</accession>
<gene>
    <name evidence="2" type="ORF">Tco_1019464</name>
</gene>
<feature type="region of interest" description="Disordered" evidence="1">
    <location>
        <begin position="62"/>
        <end position="116"/>
    </location>
</feature>
<evidence type="ECO:0000313" key="2">
    <source>
        <dbReference type="EMBL" id="GJT67984.1"/>
    </source>
</evidence>
<evidence type="ECO:0000313" key="3">
    <source>
        <dbReference type="Proteomes" id="UP001151760"/>
    </source>
</evidence>
<feature type="compositionally biased region" description="Basic and acidic residues" evidence="1">
    <location>
        <begin position="96"/>
        <end position="114"/>
    </location>
</feature>
<feature type="compositionally biased region" description="Basic and acidic residues" evidence="1">
    <location>
        <begin position="194"/>
        <end position="206"/>
    </location>
</feature>
<evidence type="ECO:0000256" key="1">
    <source>
        <dbReference type="SAM" id="MobiDB-lite"/>
    </source>
</evidence>
<reference evidence="2" key="1">
    <citation type="journal article" date="2022" name="Int. J. Mol. Sci.">
        <title>Draft Genome of Tanacetum Coccineum: Genomic Comparison of Closely Related Tanacetum-Family Plants.</title>
        <authorList>
            <person name="Yamashiro T."/>
            <person name="Shiraishi A."/>
            <person name="Nakayama K."/>
            <person name="Satake H."/>
        </authorList>
    </citation>
    <scope>NUCLEOTIDE SEQUENCE</scope>
</reference>
<feature type="compositionally biased region" description="Low complexity" evidence="1">
    <location>
        <begin position="215"/>
        <end position="227"/>
    </location>
</feature>
<dbReference type="PANTHER" id="PTHR33223:SF11">
    <property type="entry name" value="ELEMENT PROTEIN, PUTATIVE-RELATED"/>
    <property type="match status" value="1"/>
</dbReference>
<sequence>MSATANITPVINTVKNTGAKEKTPKETDDMPKASILYFCEKHYEDILPIIMDRVRHDKRKEVLTRPNFEESPKKTRRARDDSQSSSDGSPPARYRHTLEKSKTDSRVRNDDKSVFNHLSHRKKSILERLSAAYSTSTTNSRPSRVSFRDHSHGRGRPHSRDHPFSRNRSRVKDRLHGVEESYGDTHSSRRTRTKYRDHSYDEDHSHNMKKRRVSESPSSRISVSSTSNGGHLKSKAKRRGSIDEEDLAEPWTCEDVDPFTPRIRNFKSLRKTRMPNNVKTYDGTGDPKDHLKIFQAAAQVERWAMPTWCHMFNSTLIGAARVWFDELPPESIDGYKGPKAAFLAYFMQQKKYVKDPVEIHNIK</sequence>
<dbReference type="Proteomes" id="UP001151760">
    <property type="component" value="Unassembled WGS sequence"/>
</dbReference>
<dbReference type="EMBL" id="BQNB010017857">
    <property type="protein sequence ID" value="GJT67984.1"/>
    <property type="molecule type" value="Genomic_DNA"/>
</dbReference>
<protein>
    <recommendedName>
        <fullName evidence="4">Reverse transcriptase domain-containing protein</fullName>
    </recommendedName>
</protein>
<comment type="caution">
    <text evidence="2">The sequence shown here is derived from an EMBL/GenBank/DDBJ whole genome shotgun (WGS) entry which is preliminary data.</text>
</comment>
<feature type="compositionally biased region" description="Basic and acidic residues" evidence="1">
    <location>
        <begin position="146"/>
        <end position="179"/>
    </location>
</feature>
<proteinExistence type="predicted"/>
<name>A0ABQ5FYX5_9ASTR</name>